<organism evidence="3 4">
    <name type="scientific">Penaeus vannamei</name>
    <name type="common">Whiteleg shrimp</name>
    <name type="synonym">Litopenaeus vannamei</name>
    <dbReference type="NCBI Taxonomy" id="6689"/>
    <lineage>
        <taxon>Eukaryota</taxon>
        <taxon>Metazoa</taxon>
        <taxon>Ecdysozoa</taxon>
        <taxon>Arthropoda</taxon>
        <taxon>Crustacea</taxon>
        <taxon>Multicrustacea</taxon>
        <taxon>Malacostraca</taxon>
        <taxon>Eumalacostraca</taxon>
        <taxon>Eucarida</taxon>
        <taxon>Decapoda</taxon>
        <taxon>Dendrobranchiata</taxon>
        <taxon>Penaeoidea</taxon>
        <taxon>Penaeidae</taxon>
        <taxon>Penaeus</taxon>
    </lineage>
</organism>
<gene>
    <name evidence="3" type="ORF">C7M84_015197</name>
</gene>
<feature type="transmembrane region" description="Helical" evidence="2">
    <location>
        <begin position="357"/>
        <end position="376"/>
    </location>
</feature>
<feature type="compositionally biased region" description="Basic and acidic residues" evidence="1">
    <location>
        <begin position="447"/>
        <end position="471"/>
    </location>
</feature>
<reference evidence="3 4" key="2">
    <citation type="submission" date="2019-01" db="EMBL/GenBank/DDBJ databases">
        <title>The decoding of complex shrimp genome reveals the adaptation for benthos swimmer, frequently molting mechanism and breeding impact on genome.</title>
        <authorList>
            <person name="Sun Y."/>
            <person name="Gao Y."/>
            <person name="Yu Y."/>
        </authorList>
    </citation>
    <scope>NUCLEOTIDE SEQUENCE [LARGE SCALE GENOMIC DNA]</scope>
    <source>
        <tissue evidence="3">Muscle</tissue>
    </source>
</reference>
<accession>A0A3R7PHK9</accession>
<keyword evidence="4" id="KW-1185">Reference proteome</keyword>
<name>A0A3R7PHK9_PENVA</name>
<reference evidence="3 4" key="1">
    <citation type="submission" date="2018-04" db="EMBL/GenBank/DDBJ databases">
        <authorList>
            <person name="Zhang X."/>
            <person name="Yuan J."/>
            <person name="Li F."/>
            <person name="Xiang J."/>
        </authorList>
    </citation>
    <scope>NUCLEOTIDE SEQUENCE [LARGE SCALE GENOMIC DNA]</scope>
    <source>
        <tissue evidence="3">Muscle</tissue>
    </source>
</reference>
<feature type="transmembrane region" description="Helical" evidence="2">
    <location>
        <begin position="318"/>
        <end position="337"/>
    </location>
</feature>
<evidence type="ECO:0000313" key="4">
    <source>
        <dbReference type="Proteomes" id="UP000283509"/>
    </source>
</evidence>
<evidence type="ECO:0000256" key="1">
    <source>
        <dbReference type="SAM" id="MobiDB-lite"/>
    </source>
</evidence>
<keyword evidence="2" id="KW-0472">Membrane</keyword>
<feature type="region of interest" description="Disordered" evidence="1">
    <location>
        <begin position="423"/>
        <end position="471"/>
    </location>
</feature>
<protein>
    <submittedName>
        <fullName evidence="3">Uncharacterized protein</fullName>
    </submittedName>
</protein>
<proteinExistence type="predicted"/>
<evidence type="ECO:0000313" key="3">
    <source>
        <dbReference type="EMBL" id="ROT66745.1"/>
    </source>
</evidence>
<dbReference type="EMBL" id="QCYY01002892">
    <property type="protein sequence ID" value="ROT66745.1"/>
    <property type="molecule type" value="Genomic_DNA"/>
</dbReference>
<dbReference type="AlphaFoldDB" id="A0A3R7PHK9"/>
<sequence length="471" mass="52411">MSLFMSNGHGIEPTTVEGRYAYITTDSSGSSIWRLPLATTNNDLDIATGTLVYGGLGAGTALTLLTMAHAVFFGKRRKRDLRSVLEDNLDDPTIAADFERIYASDTNWCGLRLTCELAAKAGAPLTEEEKMMLSFFRGMVSAEDLQEMDTPQLYYSYASFVGFSQGDPEKCQQMYSKCPYSAKKMMQVYRTAHFRSAEKRRDQLQPKTAARARRVPLTRPKAILQYTIKPAPATFPPYSGGRARSRPVGCIRAYGRDFISLKDSVWPTLILMSQSSLWTLCHVQASDASFQGHHSHVAMQHGVQVCGAMMYFYAMFKLGIVGAIFLIVGIINVGMTSTASTRQSYQAQNALATVGKVFIGLGVIILFICLLLGCIGRRRYKDVEERLRREVNAIRLTQQPSNALFPHPDMYPGQAVFHTRSSMHGSYPQNYPDQPTPRSDYTLARAGPREGEAYITEERMRALDKDSRGAG</sequence>
<feature type="compositionally biased region" description="Polar residues" evidence="1">
    <location>
        <begin position="423"/>
        <end position="439"/>
    </location>
</feature>
<comment type="caution">
    <text evidence="3">The sequence shown here is derived from an EMBL/GenBank/DDBJ whole genome shotgun (WGS) entry which is preliminary data.</text>
</comment>
<feature type="transmembrane region" description="Helical" evidence="2">
    <location>
        <begin position="51"/>
        <end position="73"/>
    </location>
</feature>
<keyword evidence="2" id="KW-1133">Transmembrane helix</keyword>
<evidence type="ECO:0000256" key="2">
    <source>
        <dbReference type="SAM" id="Phobius"/>
    </source>
</evidence>
<dbReference type="Proteomes" id="UP000283509">
    <property type="component" value="Unassembled WGS sequence"/>
</dbReference>
<keyword evidence="2" id="KW-0812">Transmembrane</keyword>